<dbReference type="Proteomes" id="UP000190648">
    <property type="component" value="Unassembled WGS sequence"/>
</dbReference>
<accession>A0A1V4JWS5</accession>
<dbReference type="OrthoDB" id="10469685at2759"/>
<dbReference type="EMBL" id="LSYS01005643">
    <property type="protein sequence ID" value="OPJ76593.1"/>
    <property type="molecule type" value="Genomic_DNA"/>
</dbReference>
<evidence type="ECO:0000313" key="3">
    <source>
        <dbReference type="Proteomes" id="UP000190648"/>
    </source>
</evidence>
<organism evidence="2 3">
    <name type="scientific">Patagioenas fasciata monilis</name>
    <dbReference type="NCBI Taxonomy" id="372326"/>
    <lineage>
        <taxon>Eukaryota</taxon>
        <taxon>Metazoa</taxon>
        <taxon>Chordata</taxon>
        <taxon>Craniata</taxon>
        <taxon>Vertebrata</taxon>
        <taxon>Euteleostomi</taxon>
        <taxon>Archelosauria</taxon>
        <taxon>Archosauria</taxon>
        <taxon>Dinosauria</taxon>
        <taxon>Saurischia</taxon>
        <taxon>Theropoda</taxon>
        <taxon>Coelurosauria</taxon>
        <taxon>Aves</taxon>
        <taxon>Neognathae</taxon>
        <taxon>Neoaves</taxon>
        <taxon>Columbimorphae</taxon>
        <taxon>Columbiformes</taxon>
        <taxon>Columbidae</taxon>
        <taxon>Patagioenas</taxon>
    </lineage>
</organism>
<evidence type="ECO:0000256" key="1">
    <source>
        <dbReference type="SAM" id="MobiDB-lite"/>
    </source>
</evidence>
<keyword evidence="3" id="KW-1185">Reference proteome</keyword>
<reference evidence="2 3" key="1">
    <citation type="submission" date="2016-02" db="EMBL/GenBank/DDBJ databases">
        <title>Band-tailed pigeon sequencing and assembly.</title>
        <authorList>
            <person name="Soares A.E."/>
            <person name="Novak B.J."/>
            <person name="Rice E.S."/>
            <person name="O'Connell B."/>
            <person name="Chang D."/>
            <person name="Weber S."/>
            <person name="Shapiro B."/>
        </authorList>
    </citation>
    <scope>NUCLEOTIDE SEQUENCE [LARGE SCALE GENOMIC DNA]</scope>
    <source>
        <strain evidence="2">BTP2013</strain>
        <tissue evidence="2">Blood</tissue>
    </source>
</reference>
<gene>
    <name evidence="2" type="ORF">AV530_016249</name>
</gene>
<evidence type="ECO:0000313" key="2">
    <source>
        <dbReference type="EMBL" id="OPJ76593.1"/>
    </source>
</evidence>
<proteinExistence type="predicted"/>
<protein>
    <submittedName>
        <fullName evidence="2">Uncharacterized protein</fullName>
    </submittedName>
</protein>
<sequence length="103" mass="11377">MSSVEMGDSNLLKSEFSAQSPEGASAVSELFCTPLPQPSAPAGTELHDSESNILQLENHRRICNPPEETERFKGPSQAVMGNREPDFMCKLERTLLPARHPLR</sequence>
<dbReference type="AlphaFoldDB" id="A0A1V4JWS5"/>
<comment type="caution">
    <text evidence="2">The sequence shown here is derived from an EMBL/GenBank/DDBJ whole genome shotgun (WGS) entry which is preliminary data.</text>
</comment>
<feature type="region of interest" description="Disordered" evidence="1">
    <location>
        <begin position="1"/>
        <end position="20"/>
    </location>
</feature>
<name>A0A1V4JWS5_PATFA</name>